<dbReference type="Pfam" id="PF04221">
    <property type="entry name" value="RelB"/>
    <property type="match status" value="1"/>
</dbReference>
<dbReference type="Gene3D" id="1.10.1220.10">
    <property type="entry name" value="Met repressor-like"/>
    <property type="match status" value="1"/>
</dbReference>
<gene>
    <name evidence="1" type="ORF">E7272_14100</name>
</gene>
<dbReference type="AlphaFoldDB" id="A0A927YMM9"/>
<evidence type="ECO:0000313" key="1">
    <source>
        <dbReference type="EMBL" id="MBE5920955.1"/>
    </source>
</evidence>
<comment type="caution">
    <text evidence="1">The sequence shown here is derived from an EMBL/GenBank/DDBJ whole genome shotgun (WGS) entry which is preliminary data.</text>
</comment>
<name>A0A927YMM9_9FIRM</name>
<organism evidence="1 2">
    <name type="scientific">Pseudobutyrivibrio ruminis</name>
    <dbReference type="NCBI Taxonomy" id="46206"/>
    <lineage>
        <taxon>Bacteria</taxon>
        <taxon>Bacillati</taxon>
        <taxon>Bacillota</taxon>
        <taxon>Clostridia</taxon>
        <taxon>Lachnospirales</taxon>
        <taxon>Lachnospiraceae</taxon>
        <taxon>Pseudobutyrivibrio</taxon>
    </lineage>
</organism>
<proteinExistence type="predicted"/>
<dbReference type="EMBL" id="SVER01000066">
    <property type="protein sequence ID" value="MBE5920955.1"/>
    <property type="molecule type" value="Genomic_DNA"/>
</dbReference>
<accession>A0A927YMM9</accession>
<protein>
    <submittedName>
        <fullName evidence="1">Type II toxin-antitoxin system RelB/DinJ family antitoxin</fullName>
    </submittedName>
</protein>
<evidence type="ECO:0000313" key="2">
    <source>
        <dbReference type="Proteomes" id="UP000766246"/>
    </source>
</evidence>
<dbReference type="GO" id="GO:0006355">
    <property type="term" value="P:regulation of DNA-templated transcription"/>
    <property type="evidence" value="ECO:0007669"/>
    <property type="project" value="InterPro"/>
</dbReference>
<sequence>MASTAVKDTNFNMRMNKQKKISLEDLYGSLGMTLAEAVNIFFEKSLMEGGIPFDVRMPRYNKETEEAISEARDIMSGKVKAKAYSSAEELFADLDNE</sequence>
<dbReference type="InterPro" id="IPR007337">
    <property type="entry name" value="RelB/DinJ"/>
</dbReference>
<dbReference type="InterPro" id="IPR013321">
    <property type="entry name" value="Arc_rbn_hlx_hlx"/>
</dbReference>
<dbReference type="Proteomes" id="UP000766246">
    <property type="component" value="Unassembled WGS sequence"/>
</dbReference>
<reference evidence="1" key="1">
    <citation type="submission" date="2019-04" db="EMBL/GenBank/DDBJ databases">
        <title>Evolution of Biomass-Degrading Anaerobic Consortia Revealed by Metagenomics.</title>
        <authorList>
            <person name="Peng X."/>
        </authorList>
    </citation>
    <scope>NUCLEOTIDE SEQUENCE</scope>
    <source>
        <strain evidence="1">SIG311</strain>
    </source>
</reference>
<dbReference type="NCBIfam" id="TIGR02384">
    <property type="entry name" value="RelB_DinJ"/>
    <property type="match status" value="1"/>
</dbReference>